<organism evidence="9 10">
    <name type="scientific">Acetobacterium wieringae</name>
    <dbReference type="NCBI Taxonomy" id="52694"/>
    <lineage>
        <taxon>Bacteria</taxon>
        <taxon>Bacillati</taxon>
        <taxon>Bacillota</taxon>
        <taxon>Clostridia</taxon>
        <taxon>Eubacteriales</taxon>
        <taxon>Eubacteriaceae</taxon>
        <taxon>Acetobacterium</taxon>
    </lineage>
</organism>
<keyword evidence="4" id="KW-0249">Electron transport</keyword>
<feature type="domain" description="4Fe-4S ferredoxin-type" evidence="8">
    <location>
        <begin position="148"/>
        <end position="177"/>
    </location>
</feature>
<dbReference type="PROSITE" id="PS00198">
    <property type="entry name" value="4FE4S_FER_1"/>
    <property type="match status" value="1"/>
</dbReference>
<keyword evidence="3" id="KW-0479">Metal-binding</keyword>
<dbReference type="GO" id="GO:0046872">
    <property type="term" value="F:metal ion binding"/>
    <property type="evidence" value="ECO:0007669"/>
    <property type="project" value="UniProtKB-KW"/>
</dbReference>
<dbReference type="InterPro" id="IPR017900">
    <property type="entry name" value="4Fe4S_Fe_S_CS"/>
</dbReference>
<keyword evidence="7" id="KW-1133">Transmembrane helix</keyword>
<keyword evidence="7" id="KW-0472">Membrane</keyword>
<gene>
    <name evidence="9" type="primary">yccM_1</name>
    <name evidence="9" type="ORF">ACWI_20450</name>
</gene>
<dbReference type="Proteomes" id="UP000176244">
    <property type="component" value="Unassembled WGS sequence"/>
</dbReference>
<evidence type="ECO:0000259" key="8">
    <source>
        <dbReference type="PROSITE" id="PS51379"/>
    </source>
</evidence>
<evidence type="ECO:0000313" key="9">
    <source>
        <dbReference type="EMBL" id="OFV70566.1"/>
    </source>
</evidence>
<protein>
    <submittedName>
        <fullName evidence="9">Putative electron transport protein YccM</fullName>
    </submittedName>
</protein>
<dbReference type="PANTHER" id="PTHR30176">
    <property type="entry name" value="FERREDOXIN-TYPE PROTEIN NAPH"/>
    <property type="match status" value="1"/>
</dbReference>
<keyword evidence="1" id="KW-0813">Transport</keyword>
<dbReference type="Pfam" id="PF00037">
    <property type="entry name" value="Fer4"/>
    <property type="match status" value="1"/>
</dbReference>
<feature type="transmembrane region" description="Helical" evidence="7">
    <location>
        <begin position="12"/>
        <end position="38"/>
    </location>
</feature>
<feature type="transmembrane region" description="Helical" evidence="7">
    <location>
        <begin position="44"/>
        <end position="63"/>
    </location>
</feature>
<evidence type="ECO:0000256" key="2">
    <source>
        <dbReference type="ARBA" id="ARBA00022485"/>
    </source>
</evidence>
<dbReference type="SUPFAM" id="SSF54862">
    <property type="entry name" value="4Fe-4S ferredoxins"/>
    <property type="match status" value="1"/>
</dbReference>
<dbReference type="InterPro" id="IPR051684">
    <property type="entry name" value="Electron_Trans/Redox"/>
</dbReference>
<evidence type="ECO:0000313" key="10">
    <source>
        <dbReference type="Proteomes" id="UP000176244"/>
    </source>
</evidence>
<keyword evidence="5" id="KW-0408">Iron</keyword>
<dbReference type="EMBL" id="LKEU01000030">
    <property type="protein sequence ID" value="OFV70566.1"/>
    <property type="molecule type" value="Genomic_DNA"/>
</dbReference>
<evidence type="ECO:0000256" key="6">
    <source>
        <dbReference type="ARBA" id="ARBA00023014"/>
    </source>
</evidence>
<sequence>MTTVWRRVIQLAFLGLFVALFMTGKIQLWMGVFVLGVLASLFWSRLYCGWICPINTAMEGITFVKKKSQLKSFKIPRWLSKPWLPLVILLLFLLVFIFVIVTGQKLPILPLLFAGGVILTLFFPAELWHRFLCPYGTILSLSGMKARYAMAIDPEKCNNCGACQKACPAGAIKKQSKHQIVKQDCLVCLKCQQSCHQQAIRYQ</sequence>
<feature type="transmembrane region" description="Helical" evidence="7">
    <location>
        <begin position="83"/>
        <end position="102"/>
    </location>
</feature>
<reference evidence="9 10" key="1">
    <citation type="submission" date="2015-09" db="EMBL/GenBank/DDBJ databases">
        <title>Genome sequence of Acetobacterium wieringae DSM 1911.</title>
        <authorList>
            <person name="Poehlein A."/>
            <person name="Bengelsdorf F.R."/>
            <person name="Schiel-Bengelsdorf B."/>
            <person name="Duerre P."/>
            <person name="Daniel R."/>
        </authorList>
    </citation>
    <scope>NUCLEOTIDE SEQUENCE [LARGE SCALE GENOMIC DNA]</scope>
    <source>
        <strain evidence="9 10">DSM 1911</strain>
    </source>
</reference>
<evidence type="ECO:0000256" key="1">
    <source>
        <dbReference type="ARBA" id="ARBA00022448"/>
    </source>
</evidence>
<evidence type="ECO:0000256" key="3">
    <source>
        <dbReference type="ARBA" id="ARBA00022723"/>
    </source>
</evidence>
<dbReference type="PROSITE" id="PS51379">
    <property type="entry name" value="4FE4S_FER_2"/>
    <property type="match status" value="1"/>
</dbReference>
<dbReference type="InterPro" id="IPR017896">
    <property type="entry name" value="4Fe4S_Fe-S-bd"/>
</dbReference>
<dbReference type="Gene3D" id="3.30.70.20">
    <property type="match status" value="1"/>
</dbReference>
<comment type="caution">
    <text evidence="9">The sequence shown here is derived from an EMBL/GenBank/DDBJ whole genome shotgun (WGS) entry which is preliminary data.</text>
</comment>
<evidence type="ECO:0000256" key="7">
    <source>
        <dbReference type="SAM" id="Phobius"/>
    </source>
</evidence>
<dbReference type="RefSeq" id="WP_070371342.1">
    <property type="nucleotide sequence ID" value="NZ_LKEU01000030.1"/>
</dbReference>
<dbReference type="STRING" id="52694.ACWI_20450"/>
<evidence type="ECO:0000256" key="5">
    <source>
        <dbReference type="ARBA" id="ARBA00023004"/>
    </source>
</evidence>
<keyword evidence="2" id="KW-0004">4Fe-4S</keyword>
<dbReference type="GO" id="GO:0005886">
    <property type="term" value="C:plasma membrane"/>
    <property type="evidence" value="ECO:0007669"/>
    <property type="project" value="TreeGrafter"/>
</dbReference>
<dbReference type="Pfam" id="PF12801">
    <property type="entry name" value="Fer4_5"/>
    <property type="match status" value="2"/>
</dbReference>
<dbReference type="GO" id="GO:0051539">
    <property type="term" value="F:4 iron, 4 sulfur cluster binding"/>
    <property type="evidence" value="ECO:0007669"/>
    <property type="project" value="UniProtKB-KW"/>
</dbReference>
<dbReference type="OrthoDB" id="9807879at2"/>
<dbReference type="PANTHER" id="PTHR30176:SF3">
    <property type="entry name" value="FERREDOXIN-TYPE PROTEIN NAPH"/>
    <property type="match status" value="1"/>
</dbReference>
<evidence type="ECO:0000256" key="4">
    <source>
        <dbReference type="ARBA" id="ARBA00022982"/>
    </source>
</evidence>
<keyword evidence="7" id="KW-0812">Transmembrane</keyword>
<name>A0A1F2PIM3_9FIRM</name>
<keyword evidence="6" id="KW-0411">Iron-sulfur</keyword>
<proteinExistence type="predicted"/>
<dbReference type="AlphaFoldDB" id="A0A1F2PIM3"/>
<accession>A0A1F2PIM3</accession>
<feature type="transmembrane region" description="Helical" evidence="7">
    <location>
        <begin position="108"/>
        <end position="128"/>
    </location>
</feature>